<dbReference type="Proteomes" id="UP000032160">
    <property type="component" value="Chromosome I"/>
</dbReference>
<keyword evidence="8" id="KW-0998">Cell outer membrane</keyword>
<dbReference type="GO" id="GO:0098046">
    <property type="term" value="C:type V protein secretion system complex"/>
    <property type="evidence" value="ECO:0007669"/>
    <property type="project" value="TreeGrafter"/>
</dbReference>
<dbReference type="InterPro" id="IPR005565">
    <property type="entry name" value="Hemolysn_activator_HlyB_C"/>
</dbReference>
<dbReference type="PANTHER" id="PTHR34597:SF6">
    <property type="entry name" value="BLR6126 PROTEIN"/>
    <property type="match status" value="1"/>
</dbReference>
<name>X5MK53_9HYPH</name>
<keyword evidence="5" id="KW-0812">Transmembrane</keyword>
<dbReference type="Gene3D" id="2.40.160.50">
    <property type="entry name" value="membrane protein fhac: a member of the omp85/tpsb transporter family"/>
    <property type="match status" value="1"/>
</dbReference>
<dbReference type="HOGENOM" id="CLU_021521_2_0_5"/>
<evidence type="ECO:0000256" key="3">
    <source>
        <dbReference type="ARBA" id="ARBA00022448"/>
    </source>
</evidence>
<keyword evidence="11" id="KW-1185">Reference proteome</keyword>
<dbReference type="PANTHER" id="PTHR34597">
    <property type="entry name" value="SLR1661 PROTEIN"/>
    <property type="match status" value="1"/>
</dbReference>
<evidence type="ECO:0000256" key="7">
    <source>
        <dbReference type="ARBA" id="ARBA00023136"/>
    </source>
</evidence>
<dbReference type="GO" id="GO:0009279">
    <property type="term" value="C:cell outer membrane"/>
    <property type="evidence" value="ECO:0007669"/>
    <property type="project" value="UniProtKB-SubCell"/>
</dbReference>
<evidence type="ECO:0000256" key="4">
    <source>
        <dbReference type="ARBA" id="ARBA00022452"/>
    </source>
</evidence>
<dbReference type="InterPro" id="IPR034746">
    <property type="entry name" value="POTRA"/>
</dbReference>
<sequence length="572" mass="61063">MALLHFHIPDSIPRVVMLAVTMPALCATMWIQDAHSQASQEADPSRIEDQLIEREVPSRKPTADDLSLGIAGAGTDDINVPPFILSGVTVEGATAFSGEEIAATYASLLATQIGSTELESIAGRITALYRDAGYVLSRAILPPQDVTTGIIRIQIIEGYVSHVTTDGTVPEYAIKGYASRITAERPLTLTTLERNMLLINDMPGVSLKDAVLSEDEAVQGAHTLALEIGLDRIGGSFFVDNRGSAEVGPVQAGTSVELRNTIGFGDAVSVAGFTVPSEPRELKLIRIGYTTPIGSSGLQMSVSGTASWIDAGGTLDAVGDESNLKAVSASLAYPIVRARESNLWLNTSLDVRSAEERTDFGTVFDEDLVVLRGSISGMVADDWGGRSYVTFRASKGIRLMNAAKRGDLLLSRVDADPQAATLTVDVSRYQQLVDDLLSVTLAGRAQRATDALVSSEEFSLGGARFGRGFEYGELTGDDGIAGSIEFTIAPDIELAWVSSPQIYAFYDTGAVWNRNVVFGDARQSLSSAGAGIRLTFADDFNAGFELAKPLDRDSSRTNTDEWQALFFLSGQL</sequence>
<dbReference type="InterPro" id="IPR013686">
    <property type="entry name" value="Polypept-transport_assoc_ShlB"/>
</dbReference>
<evidence type="ECO:0000256" key="1">
    <source>
        <dbReference type="ARBA" id="ARBA00004442"/>
    </source>
</evidence>
<proteinExistence type="inferred from homology"/>
<comment type="similarity">
    <text evidence="2">Belongs to the TPS (TC 1.B.20) family.</text>
</comment>
<dbReference type="GO" id="GO:0046819">
    <property type="term" value="P:protein secretion by the type V secretion system"/>
    <property type="evidence" value="ECO:0007669"/>
    <property type="project" value="TreeGrafter"/>
</dbReference>
<feature type="domain" description="POTRA" evidence="9">
    <location>
        <begin position="83"/>
        <end position="158"/>
    </location>
</feature>
<evidence type="ECO:0000256" key="5">
    <source>
        <dbReference type="ARBA" id="ARBA00022692"/>
    </source>
</evidence>
<evidence type="ECO:0000313" key="10">
    <source>
        <dbReference type="EMBL" id="CDO58255.1"/>
    </source>
</evidence>
<evidence type="ECO:0000259" key="9">
    <source>
        <dbReference type="PROSITE" id="PS51779"/>
    </source>
</evidence>
<dbReference type="OrthoDB" id="7439045at2"/>
<dbReference type="EMBL" id="HG966617">
    <property type="protein sequence ID" value="CDO58255.1"/>
    <property type="molecule type" value="Genomic_DNA"/>
</dbReference>
<evidence type="ECO:0000256" key="6">
    <source>
        <dbReference type="ARBA" id="ARBA00022927"/>
    </source>
</evidence>
<dbReference type="KEGG" id="pect:BN1012_Phect41"/>
<evidence type="ECO:0000313" key="11">
    <source>
        <dbReference type="Proteomes" id="UP000032160"/>
    </source>
</evidence>
<protein>
    <submittedName>
        <fullName evidence="10">Hemolysin activation/secretion protein</fullName>
    </submittedName>
</protein>
<keyword evidence="4" id="KW-1134">Transmembrane beta strand</keyword>
<dbReference type="Gene3D" id="3.10.20.310">
    <property type="entry name" value="membrane protein fhac"/>
    <property type="match status" value="1"/>
</dbReference>
<comment type="subcellular location">
    <subcellularLocation>
        <location evidence="1">Cell outer membrane</location>
    </subcellularLocation>
</comment>
<dbReference type="PROSITE" id="PS51779">
    <property type="entry name" value="POTRA"/>
    <property type="match status" value="1"/>
</dbReference>
<dbReference type="GO" id="GO:0008320">
    <property type="term" value="F:protein transmembrane transporter activity"/>
    <property type="evidence" value="ECO:0007669"/>
    <property type="project" value="TreeGrafter"/>
</dbReference>
<dbReference type="Pfam" id="PF08479">
    <property type="entry name" value="POTRA_2"/>
    <property type="match status" value="1"/>
</dbReference>
<dbReference type="STRING" id="1458461.BN1012_Phect41"/>
<keyword evidence="3" id="KW-0813">Transport</keyword>
<keyword evidence="6" id="KW-0653">Protein transport</keyword>
<reference evidence="10 11" key="1">
    <citation type="journal article" date="2014" name="Front. Genet.">
        <title>Genome and metabolic network of "Candidatus Phaeomarinobacter ectocarpi" Ec32, a new candidate genus of Alphaproteobacteria frequently associated with brown algae.</title>
        <authorList>
            <person name="Dittami S.M."/>
            <person name="Barbeyron T."/>
            <person name="Boyen C."/>
            <person name="Cambefort J."/>
            <person name="Collet G."/>
            <person name="Delage L."/>
            <person name="Gobet A."/>
            <person name="Groisillier A."/>
            <person name="Leblanc C."/>
            <person name="Michel G."/>
            <person name="Scornet D."/>
            <person name="Siegel A."/>
            <person name="Tapia J.E."/>
            <person name="Tonon T."/>
        </authorList>
    </citation>
    <scope>NUCLEOTIDE SEQUENCE [LARGE SCALE GENOMIC DNA]</scope>
    <source>
        <strain evidence="10 11">Ec32</strain>
    </source>
</reference>
<organism evidence="10 11">
    <name type="scientific">Candidatus Phaeomarinibacter ectocarpi</name>
    <dbReference type="NCBI Taxonomy" id="1458461"/>
    <lineage>
        <taxon>Bacteria</taxon>
        <taxon>Pseudomonadati</taxon>
        <taxon>Pseudomonadota</taxon>
        <taxon>Alphaproteobacteria</taxon>
        <taxon>Hyphomicrobiales</taxon>
        <taxon>Parvibaculaceae</taxon>
        <taxon>Candidatus Phaeomarinibacter</taxon>
    </lineage>
</organism>
<dbReference type="InterPro" id="IPR051544">
    <property type="entry name" value="TPS_OM_transporter"/>
</dbReference>
<dbReference type="RefSeq" id="WP_043948033.1">
    <property type="nucleotide sequence ID" value="NZ_HG966617.1"/>
</dbReference>
<evidence type="ECO:0000256" key="8">
    <source>
        <dbReference type="ARBA" id="ARBA00023237"/>
    </source>
</evidence>
<keyword evidence="7" id="KW-0472">Membrane</keyword>
<dbReference type="Pfam" id="PF03865">
    <property type="entry name" value="ShlB"/>
    <property type="match status" value="1"/>
</dbReference>
<dbReference type="AlphaFoldDB" id="X5MK53"/>
<accession>X5MK53</accession>
<evidence type="ECO:0000256" key="2">
    <source>
        <dbReference type="ARBA" id="ARBA00009055"/>
    </source>
</evidence>
<gene>
    <name evidence="10" type="ORF">BN1012_Phect41</name>
</gene>